<comment type="caution">
    <text evidence="2">The sequence shown here is derived from an EMBL/GenBank/DDBJ whole genome shotgun (WGS) entry which is preliminary data.</text>
</comment>
<dbReference type="Proteomes" id="UP000614047">
    <property type="component" value="Unassembled WGS sequence"/>
</dbReference>
<gene>
    <name evidence="2" type="ORF">IW256_006781</name>
</gene>
<name>A0A931DQ44_9ACTN</name>
<dbReference type="AlphaFoldDB" id="A0A931DQ44"/>
<keyword evidence="3" id="KW-1185">Reference proteome</keyword>
<sequence length="66" mass="7410">MSSVIGYCRRAWRRAVLTYALACARDDAAARELTAPAGVWICERCHEALLELTSLREHLRVAHAMP</sequence>
<protein>
    <recommendedName>
        <fullName evidence="1">C2H2-type domain-containing protein</fullName>
    </recommendedName>
</protein>
<evidence type="ECO:0000259" key="1">
    <source>
        <dbReference type="PROSITE" id="PS50157"/>
    </source>
</evidence>
<dbReference type="InterPro" id="IPR013087">
    <property type="entry name" value="Znf_C2H2_type"/>
</dbReference>
<proteinExistence type="predicted"/>
<evidence type="ECO:0000313" key="2">
    <source>
        <dbReference type="EMBL" id="MBG6092668.1"/>
    </source>
</evidence>
<evidence type="ECO:0000313" key="3">
    <source>
        <dbReference type="Proteomes" id="UP000614047"/>
    </source>
</evidence>
<accession>A0A931DQ44</accession>
<reference evidence="2" key="1">
    <citation type="submission" date="2020-11" db="EMBL/GenBank/DDBJ databases">
        <title>Sequencing the genomes of 1000 actinobacteria strains.</title>
        <authorList>
            <person name="Klenk H.-P."/>
        </authorList>
    </citation>
    <scope>NUCLEOTIDE SEQUENCE</scope>
    <source>
        <strain evidence="2">DSM 43175</strain>
    </source>
</reference>
<dbReference type="EMBL" id="JADOUA010000001">
    <property type="protein sequence ID" value="MBG6092668.1"/>
    <property type="molecule type" value="Genomic_DNA"/>
</dbReference>
<feature type="domain" description="C2H2-type" evidence="1">
    <location>
        <begin position="40"/>
        <end position="66"/>
    </location>
</feature>
<dbReference type="RefSeq" id="WP_197014821.1">
    <property type="nucleotide sequence ID" value="NZ_BAABES010000009.1"/>
</dbReference>
<dbReference type="PROSITE" id="PS50157">
    <property type="entry name" value="ZINC_FINGER_C2H2_2"/>
    <property type="match status" value="1"/>
</dbReference>
<organism evidence="2 3">
    <name type="scientific">Actinomadura viridis</name>
    <dbReference type="NCBI Taxonomy" id="58110"/>
    <lineage>
        <taxon>Bacteria</taxon>
        <taxon>Bacillati</taxon>
        <taxon>Actinomycetota</taxon>
        <taxon>Actinomycetes</taxon>
        <taxon>Streptosporangiales</taxon>
        <taxon>Thermomonosporaceae</taxon>
        <taxon>Actinomadura</taxon>
    </lineage>
</organism>
<dbReference type="PROSITE" id="PS00028">
    <property type="entry name" value="ZINC_FINGER_C2H2_1"/>
    <property type="match status" value="1"/>
</dbReference>